<dbReference type="EMBL" id="ACHA02000005">
    <property type="protein sequence ID" value="EFK58552.1"/>
    <property type="molecule type" value="Genomic_DNA"/>
</dbReference>
<name>D7VJV0_SPHSI</name>
<dbReference type="RefSeq" id="WP_002998643.1">
    <property type="nucleotide sequence ID" value="NZ_GL379772.1"/>
</dbReference>
<keyword evidence="2" id="KW-1185">Reference proteome</keyword>
<dbReference type="HOGENOM" id="CLU_1249974_0_0_10"/>
<reference evidence="1" key="1">
    <citation type="submission" date="2010-07" db="EMBL/GenBank/DDBJ databases">
        <authorList>
            <person name="Muzny D."/>
            <person name="Qin X."/>
            <person name="Buhay C."/>
            <person name="Dugan-Rocha S."/>
            <person name="Ding Y."/>
            <person name="Chen G."/>
            <person name="Hawes A."/>
            <person name="Holder M."/>
            <person name="Jhangiani S."/>
            <person name="Johnson A."/>
            <person name="Khan Z."/>
            <person name="Li Z."/>
            <person name="Liu W."/>
            <person name="Liu X."/>
            <person name="Perez L."/>
            <person name="Shen H."/>
            <person name="Wang Q."/>
            <person name="Watt J."/>
            <person name="Xi L."/>
            <person name="Xin Y."/>
            <person name="Zhou J."/>
            <person name="Deng J."/>
            <person name="Jiang H."/>
            <person name="Liu Y."/>
            <person name="Qu J."/>
            <person name="Song X.-Z."/>
            <person name="Zhang L."/>
            <person name="Villasana D."/>
            <person name="Johnson A."/>
            <person name="Liu J."/>
            <person name="Liyanage D."/>
            <person name="Lorensuhewa L."/>
            <person name="Robinson T."/>
            <person name="Song A."/>
            <person name="Song B.-B."/>
            <person name="Dinh H."/>
            <person name="Thornton R."/>
            <person name="Coyle M."/>
            <person name="Francisco L."/>
            <person name="Jackson L."/>
            <person name="Javaid M."/>
            <person name="Korchina V."/>
            <person name="Kovar C."/>
            <person name="Mata R."/>
            <person name="Mathew T."/>
            <person name="Ngo R."/>
            <person name="Nguyen L."/>
            <person name="Nguyen N."/>
            <person name="Okwuonu G."/>
            <person name="Ongeri F."/>
            <person name="Pham C."/>
            <person name="Simmons D."/>
            <person name="Wilczek-Boney K."/>
            <person name="Hale W."/>
            <person name="Jakkamsetti A."/>
            <person name="Pham P."/>
            <person name="Ruth R."/>
            <person name="San Lucas F."/>
            <person name="Warren J."/>
            <person name="Zhang J."/>
            <person name="Zhao Z."/>
            <person name="Zhou C."/>
            <person name="Zhu D."/>
            <person name="Lee S."/>
            <person name="Bess C."/>
            <person name="Blankenburg K."/>
            <person name="Forbes L."/>
            <person name="Fu Q."/>
            <person name="Gubbala S."/>
            <person name="Hirani K."/>
            <person name="Jayaseelan J.C."/>
            <person name="Lara F."/>
            <person name="Munidasa M."/>
            <person name="Palculict T."/>
            <person name="Patil S."/>
            <person name="Pu L.-L."/>
            <person name="Saada N."/>
            <person name="Tang L."/>
            <person name="Weissenberger G."/>
            <person name="Zhu Y."/>
            <person name="Hemphill L."/>
            <person name="Shang Y."/>
            <person name="Youmans B."/>
            <person name="Ayvaz T."/>
            <person name="Ross M."/>
            <person name="Santibanez J."/>
            <person name="Aqrawi P."/>
            <person name="Gross S."/>
            <person name="Joshi V."/>
            <person name="Fowler G."/>
            <person name="Nazareth L."/>
            <person name="Reid J."/>
            <person name="Worley K."/>
            <person name="Petrosino J."/>
            <person name="Highlander S."/>
            <person name="Gibbs R."/>
        </authorList>
    </citation>
    <scope>NUCLEOTIDE SEQUENCE [LARGE SCALE GENOMIC DNA]</scope>
    <source>
        <strain evidence="1">ATCC 33861</strain>
    </source>
</reference>
<dbReference type="AlphaFoldDB" id="D7VJV0"/>
<proteinExistence type="predicted"/>
<dbReference type="GeneID" id="95430115"/>
<sequence>MMKKYYIYILLFICILCQFRVYGQKANVVVEKVKCNINKEGYFLRINITKGSEKYIRETKDYFMQSVFEKNINDQDVLEVMKQLIPCFEDISLSCQDVKKYYINSTQLDFQDMPEPKSKNYTIAVDAMFAINRLVFNAGLHKISTFPVMFDSKTMKEVNSNPEKVSHMARRYKMWYKLLENELETKGKINWYNNKVVRYLNQGTVKWWDMILVEKGIRASL</sequence>
<evidence type="ECO:0000313" key="2">
    <source>
        <dbReference type="Proteomes" id="UP000006258"/>
    </source>
</evidence>
<comment type="caution">
    <text evidence="1">The sequence shown here is derived from an EMBL/GenBank/DDBJ whole genome shotgun (WGS) entry which is preliminary data.</text>
</comment>
<gene>
    <name evidence="1" type="ORF">HMPREF0766_11269</name>
</gene>
<organism evidence="1 2">
    <name type="scientific">Sphingobacterium spiritivorum ATCC 33861</name>
    <dbReference type="NCBI Taxonomy" id="525373"/>
    <lineage>
        <taxon>Bacteria</taxon>
        <taxon>Pseudomonadati</taxon>
        <taxon>Bacteroidota</taxon>
        <taxon>Sphingobacteriia</taxon>
        <taxon>Sphingobacteriales</taxon>
        <taxon>Sphingobacteriaceae</taxon>
        <taxon>Sphingobacterium</taxon>
    </lineage>
</organism>
<protein>
    <submittedName>
        <fullName evidence="1">Uncharacterized protein</fullName>
    </submittedName>
</protein>
<evidence type="ECO:0000313" key="1">
    <source>
        <dbReference type="EMBL" id="EFK58552.1"/>
    </source>
</evidence>
<dbReference type="Proteomes" id="UP000006258">
    <property type="component" value="Unassembled WGS sequence"/>
</dbReference>
<accession>D7VJV0</accession>
<dbReference type="OrthoDB" id="713916at2"/>
<dbReference type="STRING" id="525373.HMPREF0766_11269"/>